<name>A0A3N4A8K9_9MICC</name>
<evidence type="ECO:0000313" key="2">
    <source>
        <dbReference type="Proteomes" id="UP000270616"/>
    </source>
</evidence>
<dbReference type="RefSeq" id="WP_123826503.1">
    <property type="nucleotide sequence ID" value="NZ_RKMF01000017.1"/>
</dbReference>
<keyword evidence="2" id="KW-1185">Reference proteome</keyword>
<dbReference type="Pfam" id="PF00491">
    <property type="entry name" value="Arginase"/>
    <property type="match status" value="1"/>
</dbReference>
<dbReference type="Gene3D" id="3.40.800.10">
    <property type="entry name" value="Ureohydrolase domain"/>
    <property type="match status" value="1"/>
</dbReference>
<dbReference type="AlphaFoldDB" id="A0A3N4A8K9"/>
<dbReference type="GO" id="GO:0046872">
    <property type="term" value="F:metal ion binding"/>
    <property type="evidence" value="ECO:0007669"/>
    <property type="project" value="InterPro"/>
</dbReference>
<comment type="caution">
    <text evidence="1">The sequence shown here is derived from an EMBL/GenBank/DDBJ whole genome shotgun (WGS) entry which is preliminary data.</text>
</comment>
<dbReference type="EMBL" id="RKMF01000017">
    <property type="protein sequence ID" value="ROZ61861.1"/>
    <property type="molecule type" value="Genomic_DNA"/>
</dbReference>
<dbReference type="GO" id="GO:0016813">
    <property type="term" value="F:hydrolase activity, acting on carbon-nitrogen (but not peptide) bonds, in linear amidines"/>
    <property type="evidence" value="ECO:0007669"/>
    <property type="project" value="UniProtKB-ARBA"/>
</dbReference>
<dbReference type="Proteomes" id="UP000270616">
    <property type="component" value="Unassembled WGS sequence"/>
</dbReference>
<evidence type="ECO:0000313" key="1">
    <source>
        <dbReference type="EMBL" id="ROZ61861.1"/>
    </source>
</evidence>
<sequence>MPAEQVVLAGVRDIDPPDLTMITEHGIPVVPPGPDFARRLSEAVAGRPVYVHVDCDVLEPGTVSTDYVVGNGLTLDDLHAGLTVLADGDVVGIQIAEFESGEDQETTAHAASQVVRAIRPVLPVFGV</sequence>
<reference evidence="1 2" key="1">
    <citation type="submission" date="2018-10" db="EMBL/GenBank/DDBJ databases">
        <title>Kocuria sp. M5W7-7, whole genome shotgun sequence.</title>
        <authorList>
            <person name="Tuo L."/>
        </authorList>
    </citation>
    <scope>NUCLEOTIDE SEQUENCE [LARGE SCALE GENOMIC DNA]</scope>
    <source>
        <strain evidence="1 2">M5W7-7</strain>
    </source>
</reference>
<organism evidence="1 2">
    <name type="scientific">Kocuria soli</name>
    <dbReference type="NCBI Taxonomy" id="2485125"/>
    <lineage>
        <taxon>Bacteria</taxon>
        <taxon>Bacillati</taxon>
        <taxon>Actinomycetota</taxon>
        <taxon>Actinomycetes</taxon>
        <taxon>Micrococcales</taxon>
        <taxon>Micrococcaceae</taxon>
        <taxon>Kocuria</taxon>
    </lineage>
</organism>
<evidence type="ECO:0008006" key="3">
    <source>
        <dbReference type="Google" id="ProtNLM"/>
    </source>
</evidence>
<dbReference type="InterPro" id="IPR023696">
    <property type="entry name" value="Ureohydrolase_dom_sf"/>
</dbReference>
<proteinExistence type="predicted"/>
<gene>
    <name evidence="1" type="ORF">EDL96_12195</name>
</gene>
<accession>A0A3N4A8K9</accession>
<dbReference type="OrthoDB" id="7331788at2"/>
<dbReference type="SUPFAM" id="SSF52768">
    <property type="entry name" value="Arginase/deacetylase"/>
    <property type="match status" value="1"/>
</dbReference>
<dbReference type="InterPro" id="IPR006035">
    <property type="entry name" value="Ureohydrolase"/>
</dbReference>
<protein>
    <recommendedName>
        <fullName evidence="3">Arginase family protein</fullName>
    </recommendedName>
</protein>